<accession>A0ABQ9XDC1</accession>
<feature type="compositionally biased region" description="Polar residues" evidence="1">
    <location>
        <begin position="338"/>
        <end position="359"/>
    </location>
</feature>
<evidence type="ECO:0000313" key="2">
    <source>
        <dbReference type="EMBL" id="KAK2948657.1"/>
    </source>
</evidence>
<organism evidence="2 3">
    <name type="scientific">Blattamonas nauphoetae</name>
    <dbReference type="NCBI Taxonomy" id="2049346"/>
    <lineage>
        <taxon>Eukaryota</taxon>
        <taxon>Metamonada</taxon>
        <taxon>Preaxostyla</taxon>
        <taxon>Oxymonadida</taxon>
        <taxon>Blattamonas</taxon>
    </lineage>
</organism>
<keyword evidence="3" id="KW-1185">Reference proteome</keyword>
<feature type="compositionally biased region" description="Low complexity" evidence="1">
    <location>
        <begin position="218"/>
        <end position="229"/>
    </location>
</feature>
<dbReference type="EMBL" id="JARBJD010000171">
    <property type="protein sequence ID" value="KAK2948657.1"/>
    <property type="molecule type" value="Genomic_DNA"/>
</dbReference>
<evidence type="ECO:0000256" key="1">
    <source>
        <dbReference type="SAM" id="MobiDB-lite"/>
    </source>
</evidence>
<feature type="region of interest" description="Disordered" evidence="1">
    <location>
        <begin position="179"/>
        <end position="360"/>
    </location>
</feature>
<gene>
    <name evidence="2" type="ORF">BLNAU_16398</name>
</gene>
<feature type="compositionally biased region" description="Polar residues" evidence="1">
    <location>
        <begin position="230"/>
        <end position="244"/>
    </location>
</feature>
<feature type="compositionally biased region" description="Basic and acidic residues" evidence="1">
    <location>
        <begin position="265"/>
        <end position="278"/>
    </location>
</feature>
<sequence length="402" mass="45248">MTAHSVWGPPASGSYPRFSHKLSPEDLDEDPYSHILDVQIEKCIFYEMLTGEFVSSLTALFVHFQTPLQDSVHACTTHVSFLSTLRQFPTSQLHPPQTVRTKSSRSHRHPWTSTLETSLLYCSLPCINPNALLLPWVEFIQLKTGAYNPQHHSTVPVHGLETQKINQASTSVEMRNDDRVAGSGWNVPPPMTTPTPTNNTLLHQTTNRRPEPTISSVRTTNRQNTTPTRKLSTVPQNSSTNQFTRRQERDTTGQDENGHGTGKQTVDDNQKWPERDQSPVDTQEAPRQSTPPAISLPQYVTPMEYMTEEGLEPTQPLPSGVNWDLPPLSDPAPEPLPQTSSPSFELVTEPSQLQQQPAQNRFRRKAAKKEEKVTMTCQYCGVAVEIDQMEEHVQNKHMGQTF</sequence>
<evidence type="ECO:0000313" key="3">
    <source>
        <dbReference type="Proteomes" id="UP001281761"/>
    </source>
</evidence>
<protein>
    <submittedName>
        <fullName evidence="2">Uncharacterized protein</fullName>
    </submittedName>
</protein>
<feature type="compositionally biased region" description="Polar residues" evidence="1">
    <location>
        <begin position="201"/>
        <end position="217"/>
    </location>
</feature>
<feature type="compositionally biased region" description="Polar residues" evidence="1">
    <location>
        <begin position="279"/>
        <end position="292"/>
    </location>
</feature>
<feature type="compositionally biased region" description="Basic and acidic residues" evidence="1">
    <location>
        <begin position="245"/>
        <end position="258"/>
    </location>
</feature>
<proteinExistence type="predicted"/>
<name>A0ABQ9XDC1_9EUKA</name>
<comment type="caution">
    <text evidence="2">The sequence shown here is derived from an EMBL/GenBank/DDBJ whole genome shotgun (WGS) entry which is preliminary data.</text>
</comment>
<reference evidence="2 3" key="1">
    <citation type="journal article" date="2022" name="bioRxiv">
        <title>Genomics of Preaxostyla Flagellates Illuminates Evolutionary Transitions and the Path Towards Mitochondrial Loss.</title>
        <authorList>
            <person name="Novak L.V.F."/>
            <person name="Treitli S.C."/>
            <person name="Pyrih J."/>
            <person name="Halakuc P."/>
            <person name="Pipaliya S.V."/>
            <person name="Vacek V."/>
            <person name="Brzon O."/>
            <person name="Soukal P."/>
            <person name="Eme L."/>
            <person name="Dacks J.B."/>
            <person name="Karnkowska A."/>
            <person name="Elias M."/>
            <person name="Hampl V."/>
        </authorList>
    </citation>
    <scope>NUCLEOTIDE SEQUENCE [LARGE SCALE GENOMIC DNA]</scope>
    <source>
        <strain evidence="2">NAU3</strain>
        <tissue evidence="2">Gut</tissue>
    </source>
</reference>
<dbReference type="Proteomes" id="UP001281761">
    <property type="component" value="Unassembled WGS sequence"/>
</dbReference>